<dbReference type="Proteomes" id="UP000325289">
    <property type="component" value="Unassembled WGS sequence"/>
</dbReference>
<organism evidence="4 5">
    <name type="scientific">Roseivivax sediminis</name>
    <dbReference type="NCBI Taxonomy" id="936889"/>
    <lineage>
        <taxon>Bacteria</taxon>
        <taxon>Pseudomonadati</taxon>
        <taxon>Pseudomonadota</taxon>
        <taxon>Alphaproteobacteria</taxon>
        <taxon>Rhodobacterales</taxon>
        <taxon>Roseobacteraceae</taxon>
        <taxon>Roseivivax</taxon>
    </lineage>
</organism>
<dbReference type="AlphaFoldDB" id="A0A1I2ESK1"/>
<dbReference type="GO" id="GO:0003677">
    <property type="term" value="F:DNA binding"/>
    <property type="evidence" value="ECO:0007669"/>
    <property type="project" value="InterPro"/>
</dbReference>
<keyword evidence="5" id="KW-1185">Reference proteome</keyword>
<dbReference type="Pfam" id="PF20720">
    <property type="entry name" value="nSTAND3"/>
    <property type="match status" value="1"/>
</dbReference>
<dbReference type="GO" id="GO:0004519">
    <property type="term" value="F:endonuclease activity"/>
    <property type="evidence" value="ECO:0007669"/>
    <property type="project" value="InterPro"/>
</dbReference>
<dbReference type="InterPro" id="IPR027417">
    <property type="entry name" value="P-loop_NTPase"/>
</dbReference>
<evidence type="ECO:0000259" key="2">
    <source>
        <dbReference type="Pfam" id="PF04471"/>
    </source>
</evidence>
<dbReference type="OrthoDB" id="9806903at2"/>
<accession>A0A1I2ESK1</accession>
<dbReference type="InterPro" id="IPR011856">
    <property type="entry name" value="tRNA_endonuc-like_dom_sf"/>
</dbReference>
<reference evidence="4 5" key="1">
    <citation type="submission" date="2016-10" db="EMBL/GenBank/DDBJ databases">
        <authorList>
            <person name="Varghese N."/>
            <person name="Submissions S."/>
        </authorList>
    </citation>
    <scope>NUCLEOTIDE SEQUENCE [LARGE SCALE GENOMIC DNA]</scope>
    <source>
        <strain evidence="5">YIM D21,KCTC 23444,ACCC 10710</strain>
    </source>
</reference>
<dbReference type="RefSeq" id="WP_149759074.1">
    <property type="nucleotide sequence ID" value="NZ_FOMS01000032.1"/>
</dbReference>
<evidence type="ECO:0000256" key="1">
    <source>
        <dbReference type="SAM" id="MobiDB-lite"/>
    </source>
</evidence>
<dbReference type="Gene3D" id="3.40.50.300">
    <property type="entry name" value="P-loop containing nucleotide triphosphate hydrolases"/>
    <property type="match status" value="1"/>
</dbReference>
<evidence type="ECO:0000313" key="4">
    <source>
        <dbReference type="EMBL" id="SFE95456.1"/>
    </source>
</evidence>
<dbReference type="InterPro" id="IPR049050">
    <property type="entry name" value="nSTAND3"/>
</dbReference>
<dbReference type="EMBL" id="FOMS01000032">
    <property type="protein sequence ID" value="SFE95456.1"/>
    <property type="molecule type" value="Genomic_DNA"/>
</dbReference>
<sequence>MAEQYDFGNLSPIEFEALVADLMSAELGVRFETFSEGADGGIDARHSSATGNVILQAKHYRNSTWADLETSAKRESPKVHRLNPNTYYFLTSQKLTPDRKFALQCHLGHPSVTVSNILGRTELNALIRKHSEVEKSNIKLWLSSAAVLQRLLTNDIAVFTEATKEGMERVLKVFVANPSLPKAAKILKKQHCLIVSGPPGVGKTTLSQVLAAEYSEEGWELVAISSIEKGYEAFHPEKKQVFVFDDFLGKIKLDARSLAKDDAKIAGFMRLVSGRTTKRFILTTRKYILETARTVSEALDDDQVELTEMILDLDVYTREIKARILYNHLYHSGLEESAIAALLGGDTVSRIVDHPHYMPRIVHWMTDHVRFRDSDPEEYPRAFIQALDNPEKVWEKPFQHHISGAARVMLYCMFLSRRETFFGSGGIEKGIKVEELRDLFESSLSAFSIERDGTVPESRFEETLREIKSSFIVLQGGTVNFINPSVQDFLSRRVNNPNILDRLARSVTTFNNAADLWKVASEYFNGKPMKSTQIASVILLQIKSGAVAGRLPLEDLAPLLGDLIFKSERFEFTSFLRGGGLSTTAWINEVELPSLIDDLMFGKYSELQHAQAFGRWLRLQLFKYLSKRDYVLEIEELGLLADNLPMYREDLPECILEKFEEAATESIDSLESSGITGHEDRETAIGTWLEQIEKIEGYLGRPVDSWKRSELEGEKWSIQQLHEQQMQEFKDSGGLRRSSSSSGESLNSPPPASPSVAARSGFSNVDLRNMFSSLRK</sequence>
<feature type="domain" description="Novel STAND NTPase 3" evidence="3">
    <location>
        <begin position="174"/>
        <end position="331"/>
    </location>
</feature>
<dbReference type="GO" id="GO:0009307">
    <property type="term" value="P:DNA restriction-modification system"/>
    <property type="evidence" value="ECO:0007669"/>
    <property type="project" value="InterPro"/>
</dbReference>
<dbReference type="Gene3D" id="3.40.1350.10">
    <property type="match status" value="1"/>
</dbReference>
<evidence type="ECO:0000259" key="3">
    <source>
        <dbReference type="Pfam" id="PF20720"/>
    </source>
</evidence>
<gene>
    <name evidence="4" type="ORF">SAMN04515678_1321</name>
</gene>
<feature type="compositionally biased region" description="Low complexity" evidence="1">
    <location>
        <begin position="735"/>
        <end position="747"/>
    </location>
</feature>
<protein>
    <submittedName>
        <fullName evidence="4">AAA domain-containing protein</fullName>
    </submittedName>
</protein>
<name>A0A1I2ESK1_9RHOB</name>
<dbReference type="InterPro" id="IPR007560">
    <property type="entry name" value="Restrct_endonuc_IV_Mrr"/>
</dbReference>
<feature type="domain" description="Restriction endonuclease type IV Mrr" evidence="2">
    <location>
        <begin position="9"/>
        <end position="63"/>
    </location>
</feature>
<dbReference type="Pfam" id="PF04471">
    <property type="entry name" value="Mrr_cat"/>
    <property type="match status" value="1"/>
</dbReference>
<evidence type="ECO:0000313" key="5">
    <source>
        <dbReference type="Proteomes" id="UP000325289"/>
    </source>
</evidence>
<dbReference type="CDD" id="cd00009">
    <property type="entry name" value="AAA"/>
    <property type="match status" value="1"/>
</dbReference>
<dbReference type="SUPFAM" id="SSF52540">
    <property type="entry name" value="P-loop containing nucleoside triphosphate hydrolases"/>
    <property type="match status" value="1"/>
</dbReference>
<feature type="region of interest" description="Disordered" evidence="1">
    <location>
        <begin position="727"/>
        <end position="761"/>
    </location>
</feature>
<proteinExistence type="predicted"/>